<gene>
    <name evidence="2" type="ORF">Taro_022858</name>
</gene>
<evidence type="ECO:0000313" key="2">
    <source>
        <dbReference type="EMBL" id="MQL90259.1"/>
    </source>
</evidence>
<keyword evidence="3" id="KW-1185">Reference proteome</keyword>
<keyword evidence="1" id="KW-1133">Transmembrane helix</keyword>
<evidence type="ECO:0000313" key="3">
    <source>
        <dbReference type="Proteomes" id="UP000652761"/>
    </source>
</evidence>
<organism evidence="2 3">
    <name type="scientific">Colocasia esculenta</name>
    <name type="common">Wild taro</name>
    <name type="synonym">Arum esculentum</name>
    <dbReference type="NCBI Taxonomy" id="4460"/>
    <lineage>
        <taxon>Eukaryota</taxon>
        <taxon>Viridiplantae</taxon>
        <taxon>Streptophyta</taxon>
        <taxon>Embryophyta</taxon>
        <taxon>Tracheophyta</taxon>
        <taxon>Spermatophyta</taxon>
        <taxon>Magnoliopsida</taxon>
        <taxon>Liliopsida</taxon>
        <taxon>Araceae</taxon>
        <taxon>Aroideae</taxon>
        <taxon>Colocasieae</taxon>
        <taxon>Colocasia</taxon>
    </lineage>
</organism>
<sequence length="134" mass="14566">MGEEGEPIVGPLALPYLLPVLILSISSTLFNSVGIGFSMGFSSKKGVVKSVLHQPLLCYKGFIRGLVMSRRTTYLFAVFKRSAMVLLLELRRSSIDTCLICFPKVVRGGPCPTLISVVLCFWELSHGCGGLTIL</sequence>
<name>A0A843VFN0_COLES</name>
<dbReference type="EMBL" id="NMUH01001225">
    <property type="protein sequence ID" value="MQL90259.1"/>
    <property type="molecule type" value="Genomic_DNA"/>
</dbReference>
<comment type="caution">
    <text evidence="2">The sequence shown here is derived from an EMBL/GenBank/DDBJ whole genome shotgun (WGS) entry which is preliminary data.</text>
</comment>
<keyword evidence="1" id="KW-0812">Transmembrane</keyword>
<feature type="transmembrane region" description="Helical" evidence="1">
    <location>
        <begin position="16"/>
        <end position="37"/>
    </location>
</feature>
<protein>
    <submittedName>
        <fullName evidence="2">Uncharacterized protein</fullName>
    </submittedName>
</protein>
<accession>A0A843VFN0</accession>
<dbReference type="AlphaFoldDB" id="A0A843VFN0"/>
<evidence type="ECO:0000256" key="1">
    <source>
        <dbReference type="SAM" id="Phobius"/>
    </source>
</evidence>
<dbReference type="Proteomes" id="UP000652761">
    <property type="component" value="Unassembled WGS sequence"/>
</dbReference>
<keyword evidence="1" id="KW-0472">Membrane</keyword>
<proteinExistence type="predicted"/>
<reference evidence="2" key="1">
    <citation type="submission" date="2017-07" db="EMBL/GenBank/DDBJ databases">
        <title>Taro Niue Genome Assembly and Annotation.</title>
        <authorList>
            <person name="Atibalentja N."/>
            <person name="Keating K."/>
            <person name="Fields C.J."/>
        </authorList>
    </citation>
    <scope>NUCLEOTIDE SEQUENCE</scope>
    <source>
        <strain evidence="2">Niue_2</strain>
        <tissue evidence="2">Leaf</tissue>
    </source>
</reference>